<proteinExistence type="predicted"/>
<name>A0A384ZYJ0_9CAUD</name>
<gene>
    <name evidence="1" type="ORF">AD1_274</name>
</gene>
<accession>A0A384ZYJ0</accession>
<keyword evidence="2" id="KW-1185">Reference proteome</keyword>
<dbReference type="Proteomes" id="UP000262440">
    <property type="component" value="Segment"/>
</dbReference>
<evidence type="ECO:0000313" key="1">
    <source>
        <dbReference type="EMBL" id="AXG67318.1"/>
    </source>
</evidence>
<evidence type="ECO:0000313" key="2">
    <source>
        <dbReference type="Proteomes" id="UP000262440"/>
    </source>
</evidence>
<protein>
    <submittedName>
        <fullName evidence="1">Uncharacterized protein</fullName>
    </submittedName>
</protein>
<sequence>MLRKLWIAMGFIFPTVADAMRKRQACTRIGYTSYCVMNRAGFAEAFTHHLHEYRNASDSLAVLNKNKHEAVTAKAQRMEYPCVVVFVEDDFSTIAIDAPTMERHV</sequence>
<dbReference type="EMBL" id="MH460463">
    <property type="protein sequence ID" value="AXG67318.1"/>
    <property type="molecule type" value="Genomic_DNA"/>
</dbReference>
<reference evidence="1 2" key="1">
    <citation type="journal article" date="2018" name="Front. Microbiol.">
        <title>Jumbo Bacteriophages Are Represented Within an Increasing Diversity of Environmental Viruses Infecting the Emerging Phytopathogen, Dickeya solani.</title>
        <authorList>
            <person name="Day A.W."/>
            <person name="Ahn J."/>
            <person name="Salmond G.P.C."/>
        </authorList>
    </citation>
    <scope>NUCLEOTIDE SEQUENCE [LARGE SCALE GENOMIC DNA]</scope>
</reference>
<organism evidence="1 2">
    <name type="scientific">Dickeya phage vB_DsoM_AD1</name>
    <dbReference type="NCBI Taxonomy" id="2283029"/>
    <lineage>
        <taxon>Viruses</taxon>
        <taxon>Duplodnaviria</taxon>
        <taxon>Heunggongvirae</taxon>
        <taxon>Uroviricota</taxon>
        <taxon>Caudoviricetes</taxon>
        <taxon>Alexandravirus</taxon>
        <taxon>Alexandravirus AD1</taxon>
    </lineage>
</organism>